<evidence type="ECO:0000256" key="3">
    <source>
        <dbReference type="ARBA" id="ARBA00023235"/>
    </source>
</evidence>
<dbReference type="PANTHER" id="PTHR11142:SF0">
    <property type="entry name" value="TRNA PSEUDOURIDINE SYNTHASE-LIKE 1"/>
    <property type="match status" value="1"/>
</dbReference>
<keyword evidence="2 4" id="KW-0819">tRNA processing</keyword>
<dbReference type="Proteomes" id="UP000053660">
    <property type="component" value="Unassembled WGS sequence"/>
</dbReference>
<evidence type="ECO:0000256" key="2">
    <source>
        <dbReference type="ARBA" id="ARBA00022694"/>
    </source>
</evidence>
<dbReference type="InterPro" id="IPR020097">
    <property type="entry name" value="PsdUridine_synth_TruA_a/b_dom"/>
</dbReference>
<organism evidence="6 7">
    <name type="scientific">Oesophagostomum dentatum</name>
    <name type="common">Nodular worm</name>
    <dbReference type="NCBI Taxonomy" id="61180"/>
    <lineage>
        <taxon>Eukaryota</taxon>
        <taxon>Metazoa</taxon>
        <taxon>Ecdysozoa</taxon>
        <taxon>Nematoda</taxon>
        <taxon>Chromadorea</taxon>
        <taxon>Rhabditida</taxon>
        <taxon>Rhabditina</taxon>
        <taxon>Rhabditomorpha</taxon>
        <taxon>Strongyloidea</taxon>
        <taxon>Strongylidae</taxon>
        <taxon>Oesophagostomum</taxon>
    </lineage>
</organism>
<evidence type="ECO:0000259" key="5">
    <source>
        <dbReference type="Pfam" id="PF01416"/>
    </source>
</evidence>
<accession>A0A0B1SVH3</accession>
<feature type="domain" description="Pseudouridine synthase I TruA alpha/beta" evidence="5">
    <location>
        <begin position="270"/>
        <end position="388"/>
    </location>
</feature>
<evidence type="ECO:0000256" key="4">
    <source>
        <dbReference type="RuleBase" id="RU003792"/>
    </source>
</evidence>
<dbReference type="EMBL" id="KN558402">
    <property type="protein sequence ID" value="KHJ87155.1"/>
    <property type="molecule type" value="Genomic_DNA"/>
</dbReference>
<dbReference type="AlphaFoldDB" id="A0A0B1SVH3"/>
<evidence type="ECO:0000313" key="6">
    <source>
        <dbReference type="EMBL" id="KHJ87155.1"/>
    </source>
</evidence>
<comment type="similarity">
    <text evidence="1 4">Belongs to the tRNA pseudouridine synthase TruA family.</text>
</comment>
<keyword evidence="7" id="KW-1185">Reference proteome</keyword>
<dbReference type="GO" id="GO:0003723">
    <property type="term" value="F:RNA binding"/>
    <property type="evidence" value="ECO:0007669"/>
    <property type="project" value="InterPro"/>
</dbReference>
<dbReference type="EC" id="5.4.99.12" evidence="4"/>
<dbReference type="InterPro" id="IPR020095">
    <property type="entry name" value="PsdUridine_synth_TruA_C"/>
</dbReference>
<dbReference type="GO" id="GO:0031119">
    <property type="term" value="P:tRNA pseudouridine synthesis"/>
    <property type="evidence" value="ECO:0007669"/>
    <property type="project" value="TreeGrafter"/>
</dbReference>
<dbReference type="InterPro" id="IPR001406">
    <property type="entry name" value="PsdUridine_synth_TruA"/>
</dbReference>
<dbReference type="GO" id="GO:0160147">
    <property type="term" value="F:tRNA pseudouridine(38-40) synthase activity"/>
    <property type="evidence" value="ECO:0007669"/>
    <property type="project" value="UniProtKB-EC"/>
</dbReference>
<keyword evidence="3 4" id="KW-0413">Isomerase</keyword>
<dbReference type="OrthoDB" id="271910at2759"/>
<dbReference type="PANTHER" id="PTHR11142">
    <property type="entry name" value="PSEUDOURIDYLATE SYNTHASE"/>
    <property type="match status" value="1"/>
</dbReference>
<dbReference type="Gene3D" id="3.30.70.580">
    <property type="entry name" value="Pseudouridine synthase I, catalytic domain, N-terminal subdomain"/>
    <property type="match status" value="1"/>
</dbReference>
<dbReference type="Gene3D" id="3.30.70.660">
    <property type="entry name" value="Pseudouridine synthase I, catalytic domain, C-terminal subdomain"/>
    <property type="match status" value="1"/>
</dbReference>
<proteinExistence type="inferred from homology"/>
<dbReference type="InterPro" id="IPR020094">
    <property type="entry name" value="TruA/RsuA/RluB/E/F_N"/>
</dbReference>
<dbReference type="SUPFAM" id="SSF55120">
    <property type="entry name" value="Pseudouridine synthase"/>
    <property type="match status" value="1"/>
</dbReference>
<name>A0A0B1SVH3_OESDE</name>
<evidence type="ECO:0000256" key="1">
    <source>
        <dbReference type="ARBA" id="ARBA00009375"/>
    </source>
</evidence>
<dbReference type="Pfam" id="PF01416">
    <property type="entry name" value="PseudoU_synth_1"/>
    <property type="match status" value="1"/>
</dbReference>
<protein>
    <recommendedName>
        <fullName evidence="4">tRNA pseudouridine synthase</fullName>
        <ecNumber evidence="4">5.4.99.12</ecNumber>
    </recommendedName>
</protein>
<dbReference type="InterPro" id="IPR020103">
    <property type="entry name" value="PsdUridine_synth_cat_dom_sf"/>
</dbReference>
<gene>
    <name evidence="6" type="ORF">OESDEN_13075</name>
</gene>
<sequence>MEVMDLHSVSAGFCVRRHVAYRKYTYRLAVVRNWDLWESVQEHPTTACFSEKDYSWRLPPGFSPEKAADASRLFIGWYDGSRFPEMAAGGTGFGVVDMLYQTISDCLFGARPFVNPLHETLKLSPSSSLMITHRTDAGVHALRNALICQVPLEYANLDSTSENKCSFLRKLNTSVREFAPDAMEVMDLHGVSAGFCVRRHVAYRKYTYRLAVVRNWDLWESVQEHPTTACFSEKDYSWRLPPGFSPEKAADASRLFIGCILADISEPMTFPGEHVMGSFFKHTKREKRREPRPPSAVRNILLCQLSKGGPYSMENNIYDYYNVTVVARSFVREQIRRMLSCLVFRGYDRLSLETIRWLLRNPISTNFYDLRIPIAPPQGLFLTEVVYPPEMFTNPFPYYRHAWDYPKAEDVLFDEDTSSS</sequence>
<comment type="catalytic activity">
    <reaction evidence="4">
        <text>uridine(38/39/40) in tRNA = pseudouridine(38/39/40) in tRNA</text>
        <dbReference type="Rhea" id="RHEA:22376"/>
        <dbReference type="Rhea" id="RHEA-COMP:10085"/>
        <dbReference type="Rhea" id="RHEA-COMP:10087"/>
        <dbReference type="ChEBI" id="CHEBI:65314"/>
        <dbReference type="ChEBI" id="CHEBI:65315"/>
        <dbReference type="EC" id="5.4.99.12"/>
    </reaction>
</comment>
<reference evidence="6 7" key="1">
    <citation type="submission" date="2014-03" db="EMBL/GenBank/DDBJ databases">
        <title>Draft genome of the hookworm Oesophagostomum dentatum.</title>
        <authorList>
            <person name="Mitreva M."/>
        </authorList>
    </citation>
    <scope>NUCLEOTIDE SEQUENCE [LARGE SCALE GENOMIC DNA]</scope>
    <source>
        <strain evidence="6 7">OD-Hann</strain>
    </source>
</reference>
<evidence type="ECO:0000313" key="7">
    <source>
        <dbReference type="Proteomes" id="UP000053660"/>
    </source>
</evidence>